<dbReference type="Pfam" id="PF04195">
    <property type="entry name" value="Transposase_28"/>
    <property type="match status" value="1"/>
</dbReference>
<dbReference type="Proteomes" id="UP001151760">
    <property type="component" value="Unassembled WGS sequence"/>
</dbReference>
<comment type="caution">
    <text evidence="3">The sequence shown here is derived from an EMBL/GenBank/DDBJ whole genome shotgun (WGS) entry which is preliminary data.</text>
</comment>
<keyword evidence="4" id="KW-1185">Reference proteome</keyword>
<proteinExistence type="predicted"/>
<protein>
    <recommendedName>
        <fullName evidence="2">Transposase (putative) gypsy type domain-containing protein</fullName>
    </recommendedName>
</protein>
<organism evidence="3 4">
    <name type="scientific">Tanacetum coccineum</name>
    <dbReference type="NCBI Taxonomy" id="301880"/>
    <lineage>
        <taxon>Eukaryota</taxon>
        <taxon>Viridiplantae</taxon>
        <taxon>Streptophyta</taxon>
        <taxon>Embryophyta</taxon>
        <taxon>Tracheophyta</taxon>
        <taxon>Spermatophyta</taxon>
        <taxon>Magnoliopsida</taxon>
        <taxon>eudicotyledons</taxon>
        <taxon>Gunneridae</taxon>
        <taxon>Pentapetalae</taxon>
        <taxon>asterids</taxon>
        <taxon>campanulids</taxon>
        <taxon>Asterales</taxon>
        <taxon>Asteraceae</taxon>
        <taxon>Asteroideae</taxon>
        <taxon>Anthemideae</taxon>
        <taxon>Anthemidinae</taxon>
        <taxon>Tanacetum</taxon>
    </lineage>
</organism>
<dbReference type="PANTHER" id="PTHR31099:SF41">
    <property type="entry name" value="TRANSPOSASE (PUTATIVE), GYPSY TYPE-RELATED"/>
    <property type="match status" value="1"/>
</dbReference>
<dbReference type="EMBL" id="BQNB010011698">
    <property type="protein sequence ID" value="GJS93992.1"/>
    <property type="molecule type" value="Genomic_DNA"/>
</dbReference>
<feature type="compositionally biased region" description="Polar residues" evidence="1">
    <location>
        <begin position="354"/>
        <end position="370"/>
    </location>
</feature>
<dbReference type="PANTHER" id="PTHR31099">
    <property type="entry name" value="OS06G0165300 PROTEIN"/>
    <property type="match status" value="1"/>
</dbReference>
<evidence type="ECO:0000259" key="2">
    <source>
        <dbReference type="Pfam" id="PF04195"/>
    </source>
</evidence>
<evidence type="ECO:0000313" key="3">
    <source>
        <dbReference type="EMBL" id="GJS93992.1"/>
    </source>
</evidence>
<reference evidence="3" key="2">
    <citation type="submission" date="2022-01" db="EMBL/GenBank/DDBJ databases">
        <authorList>
            <person name="Yamashiro T."/>
            <person name="Shiraishi A."/>
            <person name="Satake H."/>
            <person name="Nakayama K."/>
        </authorList>
    </citation>
    <scope>NUCLEOTIDE SEQUENCE</scope>
</reference>
<evidence type="ECO:0000313" key="4">
    <source>
        <dbReference type="Proteomes" id="UP001151760"/>
    </source>
</evidence>
<evidence type="ECO:0000256" key="1">
    <source>
        <dbReference type="SAM" id="MobiDB-lite"/>
    </source>
</evidence>
<name>A0ABQ4ZVJ2_9ASTR</name>
<accession>A0ABQ4ZVJ2</accession>
<feature type="domain" description="Transposase (putative) gypsy type" evidence="2">
    <location>
        <begin position="45"/>
        <end position="104"/>
    </location>
</feature>
<gene>
    <name evidence="3" type="ORF">Tco_0800960</name>
</gene>
<dbReference type="InterPro" id="IPR007321">
    <property type="entry name" value="Transposase_28"/>
</dbReference>
<sequence>MTPEMVENFCNDYYIPDEVHPVAPGRDKTITQFPEGKVGVYTRFFYYCGYRIPFTKFLMAVLRYFRIHISQLSPFGADRVSHFEVLTRMLVLAPSVTVFRAFYTRTYSDGLFSFAKRSPIHLLLTTQTNPDSIKNWSDHFFWVDAKVFPIPVSLYVGGALEKDSAPHLTARQEQTVRLLENNKAPFRHYPECFLCLVGLSPYYPFDENTYPAFERPDGTDSDPRRVQAVEVQKKDDQVKLLESTSHCFMPLVTPAAGGSSSAAAPEVSASVEVEPENVVSEDTYLDLTGPDEVIDTVLVGRSCWLRQLMPTSLLVSRPSFQADIQAHVVQSARITDVPLYIAVATVTSARENMGITPTSDIAGSSQLETSEGSDDSFYELPALNSAEAKR</sequence>
<reference evidence="3" key="1">
    <citation type="journal article" date="2022" name="Int. J. Mol. Sci.">
        <title>Draft Genome of Tanacetum Coccineum: Genomic Comparison of Closely Related Tanacetum-Family Plants.</title>
        <authorList>
            <person name="Yamashiro T."/>
            <person name="Shiraishi A."/>
            <person name="Nakayama K."/>
            <person name="Satake H."/>
        </authorList>
    </citation>
    <scope>NUCLEOTIDE SEQUENCE</scope>
</reference>
<feature type="region of interest" description="Disordered" evidence="1">
    <location>
        <begin position="354"/>
        <end position="390"/>
    </location>
</feature>